<accession>A0A444J4R9</accession>
<proteinExistence type="predicted"/>
<name>A0A444J4R9_9BACT</name>
<reference evidence="1 2" key="1">
    <citation type="submission" date="2017-01" db="EMBL/GenBank/DDBJ databases">
        <title>The cable genome- insights into the physiology and evolution of filamentous bacteria capable of sulfide oxidation via long distance electron transfer.</title>
        <authorList>
            <person name="Schreiber L."/>
            <person name="Bjerg J.T."/>
            <person name="Boggild A."/>
            <person name="Van De Vossenberg J."/>
            <person name="Meysman F."/>
            <person name="Nielsen L.P."/>
            <person name="Schramm A."/>
            <person name="Kjeldsen K.U."/>
        </authorList>
    </citation>
    <scope>NUCLEOTIDE SEQUENCE [LARGE SCALE GENOMIC DNA]</scope>
    <source>
        <strain evidence="1">MCF</strain>
    </source>
</reference>
<dbReference type="Proteomes" id="UP000287853">
    <property type="component" value="Unassembled WGS sequence"/>
</dbReference>
<evidence type="ECO:0000313" key="1">
    <source>
        <dbReference type="EMBL" id="RWX48067.1"/>
    </source>
</evidence>
<keyword evidence="2" id="KW-1185">Reference proteome</keyword>
<sequence length="73" mass="8486">MRRSLSFIAPQTKIRRLREKSRRACFRAFTPAGLWAPSRRKFHPSLCSSTCLLSLFRRKSSSDPARRFVAARC</sequence>
<comment type="caution">
    <text evidence="1">The sequence shown here is derived from an EMBL/GenBank/DDBJ whole genome shotgun (WGS) entry which is preliminary data.</text>
</comment>
<gene>
    <name evidence="1" type="ORF">H206_05360</name>
</gene>
<organism evidence="1 2">
    <name type="scientific">Candidatus Electrothrix aarhusensis</name>
    <dbReference type="NCBI Taxonomy" id="1859131"/>
    <lineage>
        <taxon>Bacteria</taxon>
        <taxon>Pseudomonadati</taxon>
        <taxon>Thermodesulfobacteriota</taxon>
        <taxon>Desulfobulbia</taxon>
        <taxon>Desulfobulbales</taxon>
        <taxon>Desulfobulbaceae</taxon>
        <taxon>Candidatus Electrothrix</taxon>
    </lineage>
</organism>
<protein>
    <submittedName>
        <fullName evidence="1">Uncharacterized protein</fullName>
    </submittedName>
</protein>
<evidence type="ECO:0000313" key="2">
    <source>
        <dbReference type="Proteomes" id="UP000287853"/>
    </source>
</evidence>
<dbReference type="AlphaFoldDB" id="A0A444J4R9"/>
<dbReference type="EMBL" id="MTKO01000008">
    <property type="protein sequence ID" value="RWX48067.1"/>
    <property type="molecule type" value="Genomic_DNA"/>
</dbReference>